<keyword evidence="2" id="KW-1185">Reference proteome</keyword>
<dbReference type="InterPro" id="IPR003329">
    <property type="entry name" value="Cytidylyl_trans"/>
</dbReference>
<evidence type="ECO:0000313" key="2">
    <source>
        <dbReference type="Proteomes" id="UP000199705"/>
    </source>
</evidence>
<dbReference type="Proteomes" id="UP000199705">
    <property type="component" value="Unassembled WGS sequence"/>
</dbReference>
<dbReference type="RefSeq" id="WP_091166628.1">
    <property type="nucleotide sequence ID" value="NZ_FNCG01000004.1"/>
</dbReference>
<proteinExistence type="predicted"/>
<dbReference type="PANTHER" id="PTHR21485:SF6">
    <property type="entry name" value="N-ACYLNEURAMINATE CYTIDYLYLTRANSFERASE-RELATED"/>
    <property type="match status" value="1"/>
</dbReference>
<organism evidence="1 2">
    <name type="scientific">Mucilaginibacter gossypii</name>
    <dbReference type="NCBI Taxonomy" id="551996"/>
    <lineage>
        <taxon>Bacteria</taxon>
        <taxon>Pseudomonadati</taxon>
        <taxon>Bacteroidota</taxon>
        <taxon>Sphingobacteriia</taxon>
        <taxon>Sphingobacteriales</taxon>
        <taxon>Sphingobacteriaceae</taxon>
        <taxon>Mucilaginibacter</taxon>
    </lineage>
</organism>
<dbReference type="EMBL" id="FNCG01000004">
    <property type="protein sequence ID" value="SDG70359.1"/>
    <property type="molecule type" value="Genomic_DNA"/>
</dbReference>
<reference evidence="2" key="1">
    <citation type="submission" date="2016-10" db="EMBL/GenBank/DDBJ databases">
        <authorList>
            <person name="Varghese N."/>
            <person name="Submissions S."/>
        </authorList>
    </citation>
    <scope>NUCLEOTIDE SEQUENCE [LARGE SCALE GENOMIC DNA]</scope>
    <source>
        <strain evidence="2">Gh-67</strain>
    </source>
</reference>
<name>A0A1G7WF29_9SPHI</name>
<evidence type="ECO:0000313" key="1">
    <source>
        <dbReference type="EMBL" id="SDG70359.1"/>
    </source>
</evidence>
<dbReference type="AlphaFoldDB" id="A0A1G7WF29"/>
<sequence>MKYKYVAEIPVRLGSKRVPKKNLRLINGKPMVAYAIDAAKQSSFIDAVFVNSEAEIMRKLCAEYGIEFYERKPELAEDHIVQDQFNYDFLCNVDAENLVLINPVSPLVLPSDIDDAIRFYEEHQLDTLISVREEKLQSFYDGKPLNFKTDGLLPMTQNLVPIQLCAWTVCIWNAKKFKEHYEKHNYAVFVGNYGLYPFDAVRSIKVSSEEDFILAELYLKSKMAENAEKIEYYE</sequence>
<accession>A0A1G7WF29</accession>
<dbReference type="STRING" id="551996.SAMN05192573_104394"/>
<dbReference type="PANTHER" id="PTHR21485">
    <property type="entry name" value="HAD SUPERFAMILY MEMBERS CMAS AND KDSC"/>
    <property type="match status" value="1"/>
</dbReference>
<dbReference type="InterPro" id="IPR029044">
    <property type="entry name" value="Nucleotide-diphossugar_trans"/>
</dbReference>
<dbReference type="Pfam" id="PF02348">
    <property type="entry name" value="CTP_transf_3"/>
    <property type="match status" value="1"/>
</dbReference>
<dbReference type="Gene3D" id="3.90.550.10">
    <property type="entry name" value="Spore Coat Polysaccharide Biosynthesis Protein SpsA, Chain A"/>
    <property type="match status" value="1"/>
</dbReference>
<dbReference type="GO" id="GO:0008781">
    <property type="term" value="F:N-acylneuraminate cytidylyltransferase activity"/>
    <property type="evidence" value="ECO:0007669"/>
    <property type="project" value="TreeGrafter"/>
</dbReference>
<dbReference type="InterPro" id="IPR050793">
    <property type="entry name" value="CMP-NeuNAc_synthase"/>
</dbReference>
<gene>
    <name evidence="1" type="ORF">SAMN05192573_104394</name>
</gene>
<dbReference type="SUPFAM" id="SSF53448">
    <property type="entry name" value="Nucleotide-diphospho-sugar transferases"/>
    <property type="match status" value="1"/>
</dbReference>
<protein>
    <submittedName>
        <fullName evidence="1">CMP-N-acetylneuraminic acid synthetase</fullName>
    </submittedName>
</protein>